<keyword evidence="6" id="KW-1185">Reference proteome</keyword>
<dbReference type="InterPro" id="IPR036390">
    <property type="entry name" value="WH_DNA-bd_sf"/>
</dbReference>
<keyword evidence="3" id="KW-0804">Transcription</keyword>
<reference evidence="6" key="1">
    <citation type="journal article" date="2019" name="Int. J. Syst. Evol. Microbiol.">
        <title>The Global Catalogue of Microorganisms (GCM) 10K type strain sequencing project: providing services to taxonomists for standard genome sequencing and annotation.</title>
        <authorList>
            <consortium name="The Broad Institute Genomics Platform"/>
            <consortium name="The Broad Institute Genome Sequencing Center for Infectious Disease"/>
            <person name="Wu L."/>
            <person name="Ma J."/>
        </authorList>
    </citation>
    <scope>NUCLEOTIDE SEQUENCE [LARGE SCALE GENOMIC DNA]</scope>
    <source>
        <strain evidence="6">CGMCC 1.12470</strain>
    </source>
</reference>
<dbReference type="Pfam" id="PF01022">
    <property type="entry name" value="HTH_5"/>
    <property type="match status" value="1"/>
</dbReference>
<proteinExistence type="predicted"/>
<accession>A0ABW4IKT3</accession>
<dbReference type="InterPro" id="IPR011991">
    <property type="entry name" value="ArsR-like_HTH"/>
</dbReference>
<organism evidence="5 6">
    <name type="scientific">Streptomyces caeni</name>
    <dbReference type="NCBI Taxonomy" id="2307231"/>
    <lineage>
        <taxon>Bacteria</taxon>
        <taxon>Bacillati</taxon>
        <taxon>Actinomycetota</taxon>
        <taxon>Actinomycetes</taxon>
        <taxon>Kitasatosporales</taxon>
        <taxon>Streptomycetaceae</taxon>
        <taxon>Streptomyces</taxon>
    </lineage>
</organism>
<dbReference type="PANTHER" id="PTHR33154:SF18">
    <property type="entry name" value="ARSENICAL RESISTANCE OPERON REPRESSOR"/>
    <property type="match status" value="1"/>
</dbReference>
<sequence>MTDSKSLESMTVDTQADTTLAAAASVSLLQTVADPVRWAVLQQLAQGPACVCNLQEHVPVQGNLLSYHLKVLREAGLVTTSRRGRWVDYALAGDALARLHAALPGLPAPGRVRP</sequence>
<dbReference type="InterPro" id="IPR036388">
    <property type="entry name" value="WH-like_DNA-bd_sf"/>
</dbReference>
<gene>
    <name evidence="5" type="ORF">ACFSL4_04535</name>
</gene>
<dbReference type="Proteomes" id="UP001597261">
    <property type="component" value="Unassembled WGS sequence"/>
</dbReference>
<dbReference type="Gene3D" id="1.10.10.10">
    <property type="entry name" value="Winged helix-like DNA-binding domain superfamily/Winged helix DNA-binding domain"/>
    <property type="match status" value="1"/>
</dbReference>
<dbReference type="SMART" id="SM00418">
    <property type="entry name" value="HTH_ARSR"/>
    <property type="match status" value="1"/>
</dbReference>
<feature type="domain" description="HTH arsR-type" evidence="4">
    <location>
        <begin position="17"/>
        <end position="111"/>
    </location>
</feature>
<evidence type="ECO:0000313" key="5">
    <source>
        <dbReference type="EMBL" id="MFD1657513.1"/>
    </source>
</evidence>
<dbReference type="SUPFAM" id="SSF46785">
    <property type="entry name" value="Winged helix' DNA-binding domain"/>
    <property type="match status" value="1"/>
</dbReference>
<dbReference type="NCBIfam" id="NF033788">
    <property type="entry name" value="HTH_metalloreg"/>
    <property type="match status" value="1"/>
</dbReference>
<dbReference type="PANTHER" id="PTHR33154">
    <property type="entry name" value="TRANSCRIPTIONAL REGULATOR, ARSR FAMILY"/>
    <property type="match status" value="1"/>
</dbReference>
<dbReference type="InterPro" id="IPR051081">
    <property type="entry name" value="HTH_MetalResp_TranReg"/>
</dbReference>
<dbReference type="EMBL" id="JBHUDX010000011">
    <property type="protein sequence ID" value="MFD1657513.1"/>
    <property type="molecule type" value="Genomic_DNA"/>
</dbReference>
<keyword evidence="1" id="KW-0805">Transcription regulation</keyword>
<evidence type="ECO:0000256" key="3">
    <source>
        <dbReference type="ARBA" id="ARBA00023163"/>
    </source>
</evidence>
<dbReference type="CDD" id="cd00090">
    <property type="entry name" value="HTH_ARSR"/>
    <property type="match status" value="1"/>
</dbReference>
<dbReference type="InterPro" id="IPR001845">
    <property type="entry name" value="HTH_ArsR_DNA-bd_dom"/>
</dbReference>
<evidence type="ECO:0000256" key="1">
    <source>
        <dbReference type="ARBA" id="ARBA00023015"/>
    </source>
</evidence>
<dbReference type="PROSITE" id="PS50987">
    <property type="entry name" value="HTH_ARSR_2"/>
    <property type="match status" value="1"/>
</dbReference>
<evidence type="ECO:0000259" key="4">
    <source>
        <dbReference type="PROSITE" id="PS50987"/>
    </source>
</evidence>
<name>A0ABW4IKT3_9ACTN</name>
<dbReference type="PRINTS" id="PR00778">
    <property type="entry name" value="HTHARSR"/>
</dbReference>
<evidence type="ECO:0000256" key="2">
    <source>
        <dbReference type="ARBA" id="ARBA00023125"/>
    </source>
</evidence>
<evidence type="ECO:0000313" key="6">
    <source>
        <dbReference type="Proteomes" id="UP001597261"/>
    </source>
</evidence>
<dbReference type="RefSeq" id="WP_381078748.1">
    <property type="nucleotide sequence ID" value="NZ_JBHUDX010000011.1"/>
</dbReference>
<keyword evidence="2" id="KW-0238">DNA-binding</keyword>
<comment type="caution">
    <text evidence="5">The sequence shown here is derived from an EMBL/GenBank/DDBJ whole genome shotgun (WGS) entry which is preliminary data.</text>
</comment>
<protein>
    <submittedName>
        <fullName evidence="5">ArsR/SmtB family transcription factor</fullName>
    </submittedName>
</protein>